<dbReference type="Proteomes" id="UP000622547">
    <property type="component" value="Unassembled WGS sequence"/>
</dbReference>
<feature type="region of interest" description="Disordered" evidence="1">
    <location>
        <begin position="151"/>
        <end position="283"/>
    </location>
</feature>
<protein>
    <submittedName>
        <fullName evidence="2">Uncharacterized protein</fullName>
    </submittedName>
</protein>
<dbReference type="AlphaFoldDB" id="A0A8J3UDU7"/>
<dbReference type="RefSeq" id="WP_204078103.1">
    <property type="nucleotide sequence ID" value="NZ_BAABHI010000009.1"/>
</dbReference>
<feature type="compositionally biased region" description="Low complexity" evidence="1">
    <location>
        <begin position="194"/>
        <end position="236"/>
    </location>
</feature>
<reference evidence="2 3" key="1">
    <citation type="submission" date="2021-01" db="EMBL/GenBank/DDBJ databases">
        <title>Whole genome shotgun sequence of Planotetraspora phitsanulokensis NBRC 104273.</title>
        <authorList>
            <person name="Komaki H."/>
            <person name="Tamura T."/>
        </authorList>
    </citation>
    <scope>NUCLEOTIDE SEQUENCE [LARGE SCALE GENOMIC DNA]</scope>
    <source>
        <strain evidence="2 3">NBRC 104273</strain>
    </source>
</reference>
<organism evidence="2 3">
    <name type="scientific">Planotetraspora phitsanulokensis</name>
    <dbReference type="NCBI Taxonomy" id="575192"/>
    <lineage>
        <taxon>Bacteria</taxon>
        <taxon>Bacillati</taxon>
        <taxon>Actinomycetota</taxon>
        <taxon>Actinomycetes</taxon>
        <taxon>Streptosporangiales</taxon>
        <taxon>Streptosporangiaceae</taxon>
        <taxon>Planotetraspora</taxon>
    </lineage>
</organism>
<name>A0A8J3UDU7_9ACTN</name>
<dbReference type="EMBL" id="BOOP01000046">
    <property type="protein sequence ID" value="GII42686.1"/>
    <property type="molecule type" value="Genomic_DNA"/>
</dbReference>
<keyword evidence="3" id="KW-1185">Reference proteome</keyword>
<accession>A0A8J3UDU7</accession>
<feature type="region of interest" description="Disordered" evidence="1">
    <location>
        <begin position="462"/>
        <end position="508"/>
    </location>
</feature>
<feature type="region of interest" description="Disordered" evidence="1">
    <location>
        <begin position="525"/>
        <end position="545"/>
    </location>
</feature>
<evidence type="ECO:0000313" key="3">
    <source>
        <dbReference type="Proteomes" id="UP000622547"/>
    </source>
</evidence>
<feature type="compositionally biased region" description="Pro residues" evidence="1">
    <location>
        <begin position="176"/>
        <end position="193"/>
    </location>
</feature>
<comment type="caution">
    <text evidence="2">The sequence shown here is derived from an EMBL/GenBank/DDBJ whole genome shotgun (WGS) entry which is preliminary data.</text>
</comment>
<gene>
    <name evidence="2" type="ORF">Pph01_76890</name>
</gene>
<proteinExistence type="predicted"/>
<evidence type="ECO:0000256" key="1">
    <source>
        <dbReference type="SAM" id="MobiDB-lite"/>
    </source>
</evidence>
<feature type="compositionally biased region" description="Low complexity" evidence="1">
    <location>
        <begin position="243"/>
        <end position="273"/>
    </location>
</feature>
<sequence length="633" mass="67053">MDAESTICLSDMVPALRWSRPQQVAEILADPRLPGGWWASVALKRALEATGVDWLCERLARLAVSRWDHLTLTDLLPALQVHPLDPALPGWPEPVQAAVKGAGGWFRLRRLTPHDLQSASAAPEAVLATLFREIFTHPLIHPAPQAVAQAAVQVSGQPPLQPQAQPRGAASTGPLVPGPRAPQAPVQQPPVPQAPVLQAPVPQAPVQQSPAQQGLAPQAPAQQAPIPQTPAQQAPGQQPPVQAPAAQTPPMQASPAQAQPPAQAAPADETPAALAPPPPLPPALASEHPMVGVVDGLFRSWDPLARAVAAQRLFAAEPVSLRTLAHELNVDRETLSHAQRAAEERVLHWLRSPDSTALTGHLFGLTEWLGAAATQDQLIAADPSHPIEVPVLGTPLWRVLVTLMPDRRLQDGWLVVGDLAGLRDKSRQILAGSPPDADVVQVLGQLGIRAHSARAWLESIPPASDPRAFAPPAPMDNNQPLPRRTPGANGHQLQRGGVPIPSQANNGPDAATALAALNALTAQAPRPHLVPGPRATPGPASDPRRWQRIDVTSGHLRGEPVAVPEGYAAQLGMRPGTLLSVTGPGDNAVVLVWRDRQPMFDSLQPVLMRLNARPGDAVYVTVDGYRLDAQLTS</sequence>
<evidence type="ECO:0000313" key="2">
    <source>
        <dbReference type="EMBL" id="GII42686.1"/>
    </source>
</evidence>